<feature type="compositionally biased region" description="Polar residues" evidence="1">
    <location>
        <begin position="281"/>
        <end position="311"/>
    </location>
</feature>
<proteinExistence type="predicted"/>
<organism evidence="2 3">
    <name type="scientific">Exophiala aquamarina CBS 119918</name>
    <dbReference type="NCBI Taxonomy" id="1182545"/>
    <lineage>
        <taxon>Eukaryota</taxon>
        <taxon>Fungi</taxon>
        <taxon>Dikarya</taxon>
        <taxon>Ascomycota</taxon>
        <taxon>Pezizomycotina</taxon>
        <taxon>Eurotiomycetes</taxon>
        <taxon>Chaetothyriomycetidae</taxon>
        <taxon>Chaetothyriales</taxon>
        <taxon>Herpotrichiellaceae</taxon>
        <taxon>Exophiala</taxon>
    </lineage>
</organism>
<dbReference type="PANTHER" id="PTHR28630">
    <property type="match status" value="1"/>
</dbReference>
<accession>A0A072NU01</accession>
<dbReference type="InterPro" id="IPR032801">
    <property type="entry name" value="PXL2A/B/C"/>
</dbReference>
<feature type="region of interest" description="Disordered" evidence="1">
    <location>
        <begin position="457"/>
        <end position="528"/>
    </location>
</feature>
<gene>
    <name evidence="2" type="ORF">A1O9_12679</name>
</gene>
<dbReference type="Proteomes" id="UP000027920">
    <property type="component" value="Unassembled WGS sequence"/>
</dbReference>
<name>A0A072NU01_9EURO</name>
<feature type="region of interest" description="Disordered" evidence="1">
    <location>
        <begin position="559"/>
        <end position="602"/>
    </location>
</feature>
<evidence type="ECO:0000313" key="3">
    <source>
        <dbReference type="Proteomes" id="UP000027920"/>
    </source>
</evidence>
<comment type="caution">
    <text evidence="2">The sequence shown here is derived from an EMBL/GenBank/DDBJ whole genome shotgun (WGS) entry which is preliminary data.</text>
</comment>
<dbReference type="OrthoDB" id="40334at2759"/>
<dbReference type="PANTHER" id="PTHR28630:SF3">
    <property type="entry name" value="PEROXIREDOXIN-LIKE 2C"/>
    <property type="match status" value="1"/>
</dbReference>
<dbReference type="AlphaFoldDB" id="A0A072NU01"/>
<feature type="compositionally biased region" description="Low complexity" evidence="1">
    <location>
        <begin position="201"/>
        <end position="235"/>
    </location>
</feature>
<dbReference type="STRING" id="1182545.A0A072NU01"/>
<feature type="region of interest" description="Disordered" evidence="1">
    <location>
        <begin position="407"/>
        <end position="442"/>
    </location>
</feature>
<feature type="compositionally biased region" description="Low complexity" evidence="1">
    <location>
        <begin position="457"/>
        <end position="469"/>
    </location>
</feature>
<evidence type="ECO:0000313" key="2">
    <source>
        <dbReference type="EMBL" id="KEF51329.1"/>
    </source>
</evidence>
<evidence type="ECO:0000256" key="1">
    <source>
        <dbReference type="SAM" id="MobiDB-lite"/>
    </source>
</evidence>
<feature type="region of interest" description="Disordered" evidence="1">
    <location>
        <begin position="266"/>
        <end position="394"/>
    </location>
</feature>
<sequence length="677" mass="73376">MAVVETIPNQHAVKTAFEHPIYASDGSALPFSALFDNHSESSTPPDRILVIFIRHFFCGNCQEYIRRLSSLESPFHPSNKSHSAVTTQNFSKPAKHPLPSVIIVGPGLPTLIATYIRITQCAFPVYCDPTTQLYDLLGMHRTLSLGHKSPVYIQHSLFSGAVKSALQIVRRVGNGDATGGGDWNINGGEFLFVQPRLHVNGSKSRSPSRSAGGRAPSSTRATASSSVSSSSSGSTLGWEISWCHRMLNSRDHTELHQLHYNTCFSPANSSRTPSPPRSILVNGNRQPQPQRSQTLPIASTESFKSYSNDCQGSCPGPDIPRSRDEVRHHRSQSPAAGKRPNSRSRSRSTSTGASTIASIPRPRSSASRAMNHHRNDSEISASIKEAQPRKSFSDSIMEKVGGLVRAKSLTSKSSNRHTADDSNIVRRPSTRSQNHEPQRPRMSLSLARAKLALRANAEPLSSTPNTSSFPRPPPPQPESDSSSASRPGGSTEVRKLIPTPLRPRSRSRSKSRSQSNSKRPTSLRNEDEIDMDENGIMIVDGVEFVNVISVQARVDAIAATPNETKPQRAAPSSDKSLSQQRVTERQQAPTRSQPLRNQGYTRGSVGLNLLTDRSTAAVAARLAATSTPKIGTGEALGIVGENPHQGYPLLHHHQQHGGFRSSMTIGLTASAPAISSH</sequence>
<dbReference type="EMBL" id="AMGV01000025">
    <property type="protein sequence ID" value="KEF51329.1"/>
    <property type="molecule type" value="Genomic_DNA"/>
</dbReference>
<dbReference type="GeneID" id="25287573"/>
<feature type="compositionally biased region" description="Polar residues" evidence="1">
    <location>
        <begin position="573"/>
        <end position="601"/>
    </location>
</feature>
<reference evidence="2 3" key="1">
    <citation type="submission" date="2013-03" db="EMBL/GenBank/DDBJ databases">
        <title>The Genome Sequence of Exophiala aquamarina CBS 119918.</title>
        <authorList>
            <consortium name="The Broad Institute Genomics Platform"/>
            <person name="Cuomo C."/>
            <person name="de Hoog S."/>
            <person name="Gorbushina A."/>
            <person name="Walker B."/>
            <person name="Young S.K."/>
            <person name="Zeng Q."/>
            <person name="Gargeya S."/>
            <person name="Fitzgerald M."/>
            <person name="Haas B."/>
            <person name="Abouelleil A."/>
            <person name="Allen A.W."/>
            <person name="Alvarado L."/>
            <person name="Arachchi H.M."/>
            <person name="Berlin A.M."/>
            <person name="Chapman S.B."/>
            <person name="Gainer-Dewar J."/>
            <person name="Goldberg J."/>
            <person name="Griggs A."/>
            <person name="Gujja S."/>
            <person name="Hansen M."/>
            <person name="Howarth C."/>
            <person name="Imamovic A."/>
            <person name="Ireland A."/>
            <person name="Larimer J."/>
            <person name="McCowan C."/>
            <person name="Murphy C."/>
            <person name="Pearson M."/>
            <person name="Poon T.W."/>
            <person name="Priest M."/>
            <person name="Roberts A."/>
            <person name="Saif S."/>
            <person name="Shea T."/>
            <person name="Sisk P."/>
            <person name="Sykes S."/>
            <person name="Wortman J."/>
            <person name="Nusbaum C."/>
            <person name="Birren B."/>
        </authorList>
    </citation>
    <scope>NUCLEOTIDE SEQUENCE [LARGE SCALE GENOMIC DNA]</scope>
    <source>
        <strain evidence="2 3">CBS 119918</strain>
    </source>
</reference>
<keyword evidence="3" id="KW-1185">Reference proteome</keyword>
<protein>
    <submittedName>
        <fullName evidence="2">Uncharacterized protein</fullName>
    </submittedName>
</protein>
<dbReference type="HOGENOM" id="CLU_018496_0_0_1"/>
<feature type="compositionally biased region" description="Low complexity" evidence="1">
    <location>
        <begin position="347"/>
        <end position="369"/>
    </location>
</feature>
<dbReference type="VEuPathDB" id="FungiDB:A1O9_12679"/>
<dbReference type="RefSeq" id="XP_013253919.1">
    <property type="nucleotide sequence ID" value="XM_013398465.1"/>
</dbReference>
<dbReference type="Pfam" id="PF13911">
    <property type="entry name" value="AhpC-TSA_2"/>
    <property type="match status" value="1"/>
</dbReference>
<feature type="region of interest" description="Disordered" evidence="1">
    <location>
        <begin position="200"/>
        <end position="235"/>
    </location>
</feature>
<feature type="compositionally biased region" description="Low complexity" evidence="1">
    <location>
        <begin position="478"/>
        <end position="490"/>
    </location>
</feature>